<evidence type="ECO:0000313" key="2">
    <source>
        <dbReference type="EMBL" id="KAI6650699.1"/>
    </source>
</evidence>
<keyword evidence="3" id="KW-1185">Reference proteome</keyword>
<proteinExistence type="predicted"/>
<comment type="caution">
    <text evidence="2">The sequence shown here is derived from an EMBL/GenBank/DDBJ whole genome shotgun (WGS) entry which is preliminary data.</text>
</comment>
<keyword evidence="1" id="KW-1133">Transmembrane helix</keyword>
<dbReference type="AlphaFoldDB" id="A0AAV7JPF9"/>
<name>A0AAV7JPF9_9METZ</name>
<dbReference type="PANTHER" id="PTHR14819">
    <property type="entry name" value="GTP-BINDING"/>
    <property type="match status" value="1"/>
</dbReference>
<dbReference type="PANTHER" id="PTHR14819:SF25">
    <property type="entry name" value="CHROMOSOME UNDETERMINED SCAFFOLD_52, WHOLE GENOME SHOTGUN SEQUENCE"/>
    <property type="match status" value="1"/>
</dbReference>
<accession>A0AAV7JPF9</accession>
<protein>
    <submittedName>
        <fullName evidence="2">Interferon-induced very large GTPase 1-like</fullName>
    </submittedName>
</protein>
<reference evidence="2 3" key="1">
    <citation type="journal article" date="2023" name="BMC Biol.">
        <title>The compact genome of the sponge Oopsacas minuta (Hexactinellida) is lacking key metazoan core genes.</title>
        <authorList>
            <person name="Santini S."/>
            <person name="Schenkelaars Q."/>
            <person name="Jourda C."/>
            <person name="Duchesne M."/>
            <person name="Belahbib H."/>
            <person name="Rocher C."/>
            <person name="Selva M."/>
            <person name="Riesgo A."/>
            <person name="Vervoort M."/>
            <person name="Leys S.P."/>
            <person name="Kodjabachian L."/>
            <person name="Le Bivic A."/>
            <person name="Borchiellini C."/>
            <person name="Claverie J.M."/>
            <person name="Renard E."/>
        </authorList>
    </citation>
    <scope>NUCLEOTIDE SEQUENCE [LARGE SCALE GENOMIC DNA]</scope>
    <source>
        <strain evidence="2">SPO-2</strain>
    </source>
</reference>
<sequence>MYLKDTVLQLMQNLFVNYPEHGTIYSNRGSLQLYILKDLAKKKDFKAYISYISSPFGYINSIIHNNILEYSQKETVVTNILININQCIHNLKTQCIDAANSVSQNIDSWDEWKQHFINLSSNLFAQMLEASIGTFDWRAWISEVLTLDLFNEIQENILISLIECKSLCPFCREPCQLSAGEHEHYCGTFHRPQGLSGWRYLQSRKIVVEECTTSIRCDMRFRYKEEFYNYSDYRTVNEYFNSWRILGDDSIDSKYWQWVLYTFQKEFVAYYEILENEKIDIAWSNLTEEEIINDIEKHYEILFLKISNCSRINTFIFTLLRRLDLYILVIYVNVFVLIVATSGEDFSNQQLRHRLLYK</sequence>
<keyword evidence="1" id="KW-0812">Transmembrane</keyword>
<gene>
    <name evidence="2" type="ORF">LOD99_7750</name>
</gene>
<dbReference type="EMBL" id="JAKMXF010000310">
    <property type="protein sequence ID" value="KAI6650699.1"/>
    <property type="molecule type" value="Genomic_DNA"/>
</dbReference>
<dbReference type="InterPro" id="IPR052986">
    <property type="entry name" value="VLIG_GTPase"/>
</dbReference>
<keyword evidence="1" id="KW-0472">Membrane</keyword>
<organism evidence="2 3">
    <name type="scientific">Oopsacas minuta</name>
    <dbReference type="NCBI Taxonomy" id="111878"/>
    <lineage>
        <taxon>Eukaryota</taxon>
        <taxon>Metazoa</taxon>
        <taxon>Porifera</taxon>
        <taxon>Hexactinellida</taxon>
        <taxon>Hexasterophora</taxon>
        <taxon>Lyssacinosida</taxon>
        <taxon>Leucopsacidae</taxon>
        <taxon>Oopsacas</taxon>
    </lineage>
</organism>
<feature type="transmembrane region" description="Helical" evidence="1">
    <location>
        <begin position="325"/>
        <end position="343"/>
    </location>
</feature>
<evidence type="ECO:0000256" key="1">
    <source>
        <dbReference type="SAM" id="Phobius"/>
    </source>
</evidence>
<evidence type="ECO:0000313" key="3">
    <source>
        <dbReference type="Proteomes" id="UP001165289"/>
    </source>
</evidence>
<dbReference type="Proteomes" id="UP001165289">
    <property type="component" value="Unassembled WGS sequence"/>
</dbReference>